<dbReference type="Proteomes" id="UP000309340">
    <property type="component" value="Unassembled WGS sequence"/>
</dbReference>
<dbReference type="OrthoDB" id="2537141at2759"/>
<feature type="compositionally biased region" description="Basic and acidic residues" evidence="1">
    <location>
        <begin position="11"/>
        <end position="23"/>
    </location>
</feature>
<reference evidence="2 3" key="1">
    <citation type="submission" date="2017-03" db="EMBL/GenBank/DDBJ databases">
        <title>Genomes of endolithic fungi from Antarctica.</title>
        <authorList>
            <person name="Coleine C."/>
            <person name="Masonjones S."/>
            <person name="Stajich J.E."/>
        </authorList>
    </citation>
    <scope>NUCLEOTIDE SEQUENCE [LARGE SCALE GENOMIC DNA]</scope>
    <source>
        <strain evidence="2 3">CCFEE 5184</strain>
    </source>
</reference>
<evidence type="ECO:0000256" key="1">
    <source>
        <dbReference type="SAM" id="MobiDB-lite"/>
    </source>
</evidence>
<name>A0A4V5NHJ3_9PEZI</name>
<comment type="caution">
    <text evidence="2">The sequence shown here is derived from an EMBL/GenBank/DDBJ whole genome shotgun (WGS) entry which is preliminary data.</text>
</comment>
<dbReference type="AlphaFoldDB" id="A0A4V5NHJ3"/>
<feature type="compositionally biased region" description="Polar residues" evidence="1">
    <location>
        <begin position="402"/>
        <end position="412"/>
    </location>
</feature>
<feature type="region of interest" description="Disordered" evidence="1">
    <location>
        <begin position="661"/>
        <end position="685"/>
    </location>
</feature>
<feature type="region of interest" description="Disordered" evidence="1">
    <location>
        <begin position="346"/>
        <end position="482"/>
    </location>
</feature>
<keyword evidence="3" id="KW-1185">Reference proteome</keyword>
<feature type="compositionally biased region" description="Basic and acidic residues" evidence="1">
    <location>
        <begin position="206"/>
        <end position="226"/>
    </location>
</feature>
<protein>
    <submittedName>
        <fullName evidence="2">Uncharacterized protein</fullName>
    </submittedName>
</protein>
<evidence type="ECO:0000313" key="2">
    <source>
        <dbReference type="EMBL" id="TKA73519.1"/>
    </source>
</evidence>
<feature type="compositionally biased region" description="Basic and acidic residues" evidence="1">
    <location>
        <begin position="72"/>
        <end position="103"/>
    </location>
</feature>
<feature type="region of interest" description="Disordered" evidence="1">
    <location>
        <begin position="498"/>
        <end position="528"/>
    </location>
</feature>
<feature type="compositionally biased region" description="Basic and acidic residues" evidence="1">
    <location>
        <begin position="623"/>
        <end position="635"/>
    </location>
</feature>
<feature type="region of interest" description="Disordered" evidence="1">
    <location>
        <begin position="206"/>
        <end position="235"/>
    </location>
</feature>
<accession>A0A4V5NHJ3</accession>
<feature type="compositionally biased region" description="Polar residues" evidence="1">
    <location>
        <begin position="356"/>
        <end position="367"/>
    </location>
</feature>
<organism evidence="2 3">
    <name type="scientific">Friedmanniomyces simplex</name>
    <dbReference type="NCBI Taxonomy" id="329884"/>
    <lineage>
        <taxon>Eukaryota</taxon>
        <taxon>Fungi</taxon>
        <taxon>Dikarya</taxon>
        <taxon>Ascomycota</taxon>
        <taxon>Pezizomycotina</taxon>
        <taxon>Dothideomycetes</taxon>
        <taxon>Dothideomycetidae</taxon>
        <taxon>Mycosphaerellales</taxon>
        <taxon>Teratosphaeriaceae</taxon>
        <taxon>Friedmanniomyces</taxon>
    </lineage>
</organism>
<feature type="region of interest" description="Disordered" evidence="1">
    <location>
        <begin position="604"/>
        <end position="635"/>
    </location>
</feature>
<dbReference type="EMBL" id="NAJQ01000261">
    <property type="protein sequence ID" value="TKA73519.1"/>
    <property type="molecule type" value="Genomic_DNA"/>
</dbReference>
<feature type="compositionally biased region" description="Basic residues" evidence="1">
    <location>
        <begin position="104"/>
        <end position="123"/>
    </location>
</feature>
<gene>
    <name evidence="2" type="ORF">B0A55_05316</name>
</gene>
<evidence type="ECO:0000313" key="3">
    <source>
        <dbReference type="Proteomes" id="UP000309340"/>
    </source>
</evidence>
<dbReference type="STRING" id="329884.A0A4V5NHJ3"/>
<feature type="region of interest" description="Disordered" evidence="1">
    <location>
        <begin position="1"/>
        <end position="172"/>
    </location>
</feature>
<feature type="region of interest" description="Disordered" evidence="1">
    <location>
        <begin position="305"/>
        <end position="331"/>
    </location>
</feature>
<proteinExistence type="predicted"/>
<feature type="compositionally biased region" description="Basic residues" evidence="1">
    <location>
        <begin position="52"/>
        <end position="62"/>
    </location>
</feature>
<feature type="compositionally biased region" description="Basic and acidic residues" evidence="1">
    <location>
        <begin position="124"/>
        <end position="135"/>
    </location>
</feature>
<sequence length="814" mass="90879">MDIHSWLANTADREPPDQPEHHGFAHLQAEQLGKKPRPKRERASSDSSLLQPRHHNRAKAAHRTISSGGLRDASHGFAQHDRQHSEGSARSGRDEAPPKTYERRARHKTRSDRYEPKHKKHHRERESRQEGNTESKRRKSRRSGDGGRTAGLVQSFQLKNEPQKSRLTLKPETNAGLFKHGRASAQVAGRGAGLPDLVFNEMRFLSKPDDHQDVPSAEPKRATGKRDSKRQRSLRRGLDWLGPRLSLDVWLVQSFQLKNGPQKSRLTLKPETNAGLFKHGRASAQVAGRGAGLPDLVFNEMRFLSKPDDHQDVPSAEPKRATGKRDSKRQREEEISAYFAHDRYAVADPRDIGNKPDSTSAAQQQRSRTAKRKPAIEPPVELPEKPFLGFGSKGQHVESRPTAPTSYYSWSESVAPEPQAEQAKKPRAANAANGRRMRAAREPGSTDDPNDAIENLRQPATLDRQKSALASPKRGKWVRSQRATGPAVEIFKPPNKIKHRRARRSVTRTTLHSVPHDLPSEPPLPAGQPQPKRLLLDSPAFHTSDILLFHHQAGPATAADARHSHDTLDTVDQLRLREKENRDPETSTPTSKLLRQAEQAVVAHQSDYPAEPSLVRRPYGESLDTREMPRPLEDKPSRWARSINTESYPRLLERRLQSASGRRLHNAQPAVHNDTAQASRSHAAPSITARSAVPAMFDQEDEMLDQAQASPYAGQHVYANAEQAEALATAVTSGEAFGLYEDRVLYADQVEDVLFEESPSRVPSGLLATHASPTHDLSPRQEFRSDLSTYFVGGGHDLAADGELTGFWKPNRLY</sequence>